<proteinExistence type="predicted"/>
<sequence>MLETWEQCLPSCGVHGGAQAIKWVTLYFAGVTGLDVPLFCMQRLFLLEHRAWLLEEKTSRASDEVNFSS</sequence>
<reference evidence="1 2" key="1">
    <citation type="journal article" date="2012" name="Genome Biol.">
        <title>Sequencing three crocodilian genomes to illuminate the evolution of archosaurs and amniotes.</title>
        <authorList>
            <person name="St John J.A."/>
            <person name="Braun E.L."/>
            <person name="Isberg S.R."/>
            <person name="Miles L.G."/>
            <person name="Chong A.Y."/>
            <person name="Gongora J."/>
            <person name="Dalzell P."/>
            <person name="Moran C."/>
            <person name="Bed'hom B."/>
            <person name="Abzhanov A."/>
            <person name="Burgess S.C."/>
            <person name="Cooksey A.M."/>
            <person name="Castoe T.A."/>
            <person name="Crawford N.G."/>
            <person name="Densmore L.D."/>
            <person name="Drew J.C."/>
            <person name="Edwards S.V."/>
            <person name="Faircloth B.C."/>
            <person name="Fujita M.K."/>
            <person name="Greenwold M.J."/>
            <person name="Hoffmann F.G."/>
            <person name="Howard J.M."/>
            <person name="Iguchi T."/>
            <person name="Janes D.E."/>
            <person name="Khan S.Y."/>
            <person name="Kohno S."/>
            <person name="de Koning A.J."/>
            <person name="Lance S.L."/>
            <person name="McCarthy F.M."/>
            <person name="McCormack J.E."/>
            <person name="Merchant M.E."/>
            <person name="Peterson D.G."/>
            <person name="Pollock D.D."/>
            <person name="Pourmand N."/>
            <person name="Raney B.J."/>
            <person name="Roessler K.A."/>
            <person name="Sanford J.R."/>
            <person name="Sawyer R.H."/>
            <person name="Schmidt C.J."/>
            <person name="Triplett E.W."/>
            <person name="Tuberville T.D."/>
            <person name="Venegas-Anaya M."/>
            <person name="Howard J.T."/>
            <person name="Jarvis E.D."/>
            <person name="Guillette L.J.Jr."/>
            <person name="Glenn T.C."/>
            <person name="Green R.E."/>
            <person name="Ray D.A."/>
        </authorList>
    </citation>
    <scope>NUCLEOTIDE SEQUENCE [LARGE SCALE GENOMIC DNA]</scope>
    <source>
        <strain evidence="1">KSC_2009_1</strain>
    </source>
</reference>
<evidence type="ECO:0000313" key="2">
    <source>
        <dbReference type="Proteomes" id="UP000050525"/>
    </source>
</evidence>
<organism evidence="1 2">
    <name type="scientific">Alligator mississippiensis</name>
    <name type="common">American alligator</name>
    <dbReference type="NCBI Taxonomy" id="8496"/>
    <lineage>
        <taxon>Eukaryota</taxon>
        <taxon>Metazoa</taxon>
        <taxon>Chordata</taxon>
        <taxon>Craniata</taxon>
        <taxon>Vertebrata</taxon>
        <taxon>Euteleostomi</taxon>
        <taxon>Archelosauria</taxon>
        <taxon>Archosauria</taxon>
        <taxon>Crocodylia</taxon>
        <taxon>Alligatoridae</taxon>
        <taxon>Alligatorinae</taxon>
        <taxon>Alligator</taxon>
    </lineage>
</organism>
<dbReference type="EMBL" id="AKHW03003879">
    <property type="protein sequence ID" value="KYO32701.1"/>
    <property type="molecule type" value="Genomic_DNA"/>
</dbReference>
<comment type="caution">
    <text evidence="1">The sequence shown here is derived from an EMBL/GenBank/DDBJ whole genome shotgun (WGS) entry which is preliminary data.</text>
</comment>
<name>A0A151N7G6_ALLMI</name>
<dbReference type="AlphaFoldDB" id="A0A151N7G6"/>
<keyword evidence="2" id="KW-1185">Reference proteome</keyword>
<gene>
    <name evidence="1" type="ORF">Y1Q_0009315</name>
</gene>
<protein>
    <submittedName>
        <fullName evidence="1">Uncharacterized protein</fullName>
    </submittedName>
</protein>
<evidence type="ECO:0000313" key="1">
    <source>
        <dbReference type="EMBL" id="KYO32701.1"/>
    </source>
</evidence>
<dbReference type="Proteomes" id="UP000050525">
    <property type="component" value="Unassembled WGS sequence"/>
</dbReference>
<accession>A0A151N7G6</accession>